<reference evidence="1 2" key="1">
    <citation type="submission" date="2023-12" db="EMBL/GenBank/DDBJ databases">
        <title>Novel species of the genus Arcicella isolated from rivers.</title>
        <authorList>
            <person name="Lu H."/>
        </authorList>
    </citation>
    <scope>NUCLEOTIDE SEQUENCE [LARGE SCALE GENOMIC DNA]</scope>
    <source>
        <strain evidence="1 2">LMG 21963</strain>
    </source>
</reference>
<proteinExistence type="predicted"/>
<evidence type="ECO:0000313" key="2">
    <source>
        <dbReference type="Proteomes" id="UP001304671"/>
    </source>
</evidence>
<dbReference type="Proteomes" id="UP001304671">
    <property type="component" value="Unassembled WGS sequence"/>
</dbReference>
<keyword evidence="2" id="KW-1185">Reference proteome</keyword>
<dbReference type="RefSeq" id="WP_323246203.1">
    <property type="nucleotide sequence ID" value="NZ_JAYFUL010000001.1"/>
</dbReference>
<sequence length="123" mass="15019">MKFEVCHHENNKWIESLAFFADEVKYFQTLLEEVKSKNTEEELVKEVGMLYERFRHISEVSENLLIGIKTQERAFVDYAQNRRFLFDEQMELIHERQRSAFEMLEKDFNFSKHQLYQFLSKVL</sequence>
<gene>
    <name evidence="1" type="ORF">VB264_01335</name>
</gene>
<evidence type="ECO:0008006" key="3">
    <source>
        <dbReference type="Google" id="ProtNLM"/>
    </source>
</evidence>
<protein>
    <recommendedName>
        <fullName evidence="3">Oligoendopeptidase F</fullName>
    </recommendedName>
</protein>
<organism evidence="1 2">
    <name type="scientific">Arcicella aquatica</name>
    <dbReference type="NCBI Taxonomy" id="217141"/>
    <lineage>
        <taxon>Bacteria</taxon>
        <taxon>Pseudomonadati</taxon>
        <taxon>Bacteroidota</taxon>
        <taxon>Cytophagia</taxon>
        <taxon>Cytophagales</taxon>
        <taxon>Flectobacillaceae</taxon>
        <taxon>Arcicella</taxon>
    </lineage>
</organism>
<accession>A0ABU5QHX4</accession>
<comment type="caution">
    <text evidence="1">The sequence shown here is derived from an EMBL/GenBank/DDBJ whole genome shotgun (WGS) entry which is preliminary data.</text>
</comment>
<name>A0ABU5QHX4_9BACT</name>
<evidence type="ECO:0000313" key="1">
    <source>
        <dbReference type="EMBL" id="MEA5256405.1"/>
    </source>
</evidence>
<dbReference type="EMBL" id="JAYFUL010000001">
    <property type="protein sequence ID" value="MEA5256405.1"/>
    <property type="molecule type" value="Genomic_DNA"/>
</dbReference>